<dbReference type="GeneID" id="94350738"/>
<evidence type="ECO:0000256" key="1">
    <source>
        <dbReference type="SAM" id="MobiDB-lite"/>
    </source>
</evidence>
<proteinExistence type="predicted"/>
<comment type="caution">
    <text evidence="2">The sequence shown here is derived from an EMBL/GenBank/DDBJ whole genome shotgun (WGS) entry which is preliminary data.</text>
</comment>
<feature type="region of interest" description="Disordered" evidence="1">
    <location>
        <begin position="1"/>
        <end position="36"/>
    </location>
</feature>
<dbReference type="Proteomes" id="UP000294530">
    <property type="component" value="Unassembled WGS sequence"/>
</dbReference>
<name>A0A976FGX6_BRELC</name>
<accession>A0A976FGX6</accession>
<reference evidence="2 3" key="1">
    <citation type="journal article" date="2021" name="Genome Biol.">
        <title>AFLAP: assembly-free linkage analysis pipeline using k-mers from genome sequencing data.</title>
        <authorList>
            <person name="Fletcher K."/>
            <person name="Zhang L."/>
            <person name="Gil J."/>
            <person name="Han R."/>
            <person name="Cavanaugh K."/>
            <person name="Michelmore R."/>
        </authorList>
    </citation>
    <scope>NUCLEOTIDE SEQUENCE [LARGE SCALE GENOMIC DNA]</scope>
    <source>
        <strain evidence="2 3">SF5</strain>
    </source>
</reference>
<protein>
    <recommendedName>
        <fullName evidence="4">PH domain-containing protein</fullName>
    </recommendedName>
</protein>
<evidence type="ECO:0000313" key="2">
    <source>
        <dbReference type="EMBL" id="TDH66517.1"/>
    </source>
</evidence>
<feature type="compositionally biased region" description="Polar residues" evidence="1">
    <location>
        <begin position="11"/>
        <end position="31"/>
    </location>
</feature>
<dbReference type="KEGG" id="blac:94350738"/>
<keyword evidence="3" id="KW-1185">Reference proteome</keyword>
<dbReference type="EMBL" id="SHOA02000017">
    <property type="protein sequence ID" value="TDH66517.1"/>
    <property type="molecule type" value="Genomic_DNA"/>
</dbReference>
<dbReference type="AlphaFoldDB" id="A0A976FGX6"/>
<feature type="compositionally biased region" description="Basic and acidic residues" evidence="1">
    <location>
        <begin position="1"/>
        <end position="10"/>
    </location>
</feature>
<sequence length="537" mass="61323">MPLVDFREQSSPELASATTRTLNSSTRTIASHSKGRRRYLHRSNTTTQIQENKRVVRKVTICAGNLRVRSCKLLWKPVALQLLDTTTSSLHEDEAYLDNCDDDSDDSDNSDINKLTTMAQPNETHHYSLVFWVRSLMGHARRYQIELNAPRDPVEVKWGEEELLRTRFEFTLFYGSSGPTRRRRTLIIRARDATEYLLWTRALCMATRYKGRNNDVQDVKINRFAHRSLLSTSKARFHSRKLLSSLFRIDYGENQWEILENEARKELARAVPAPDLTPVSESVTSAEGDIAEESALKPVPAEIAAEYGVDRRRGQMVTSHPIHSYLQRQKQSVASASESHLLTKVSSQRSMIYRISENASLLAPSNAAHSAKNAYSQAHLQEKTGTPPISVELICSAVRSTQSRLEETCRQDLWEPHTPTSNCVSGALPVMEAPSEFTESPLDFVDWYTDTACTARYAVPCDRIESARQRQKLLRRKEPKRLEDLISLEDQWRTSRASSRLNFDTGDFDDTHSPRTYQHDAIKKVRAEHPKIMECEL</sequence>
<dbReference type="RefSeq" id="XP_067816016.1">
    <property type="nucleotide sequence ID" value="XM_067965067.1"/>
</dbReference>
<gene>
    <name evidence="2" type="ORF">CCR75_007003</name>
</gene>
<organism evidence="2 3">
    <name type="scientific">Bremia lactucae</name>
    <name type="common">Lettuce downy mildew</name>
    <dbReference type="NCBI Taxonomy" id="4779"/>
    <lineage>
        <taxon>Eukaryota</taxon>
        <taxon>Sar</taxon>
        <taxon>Stramenopiles</taxon>
        <taxon>Oomycota</taxon>
        <taxon>Peronosporomycetes</taxon>
        <taxon>Peronosporales</taxon>
        <taxon>Peronosporaceae</taxon>
        <taxon>Bremia</taxon>
    </lineage>
</organism>
<evidence type="ECO:0000313" key="3">
    <source>
        <dbReference type="Proteomes" id="UP000294530"/>
    </source>
</evidence>
<dbReference type="OrthoDB" id="120460at2759"/>
<evidence type="ECO:0008006" key="4">
    <source>
        <dbReference type="Google" id="ProtNLM"/>
    </source>
</evidence>